<dbReference type="EMBL" id="BKCP01006460">
    <property type="protein sequence ID" value="GER42838.1"/>
    <property type="molecule type" value="Genomic_DNA"/>
</dbReference>
<organism evidence="1 2">
    <name type="scientific">Striga asiatica</name>
    <name type="common">Asiatic witchweed</name>
    <name type="synonym">Buchnera asiatica</name>
    <dbReference type="NCBI Taxonomy" id="4170"/>
    <lineage>
        <taxon>Eukaryota</taxon>
        <taxon>Viridiplantae</taxon>
        <taxon>Streptophyta</taxon>
        <taxon>Embryophyta</taxon>
        <taxon>Tracheophyta</taxon>
        <taxon>Spermatophyta</taxon>
        <taxon>Magnoliopsida</taxon>
        <taxon>eudicotyledons</taxon>
        <taxon>Gunneridae</taxon>
        <taxon>Pentapetalae</taxon>
        <taxon>asterids</taxon>
        <taxon>lamiids</taxon>
        <taxon>Lamiales</taxon>
        <taxon>Orobanchaceae</taxon>
        <taxon>Buchnereae</taxon>
        <taxon>Striga</taxon>
    </lineage>
</organism>
<comment type="caution">
    <text evidence="1">The sequence shown here is derived from an EMBL/GenBank/DDBJ whole genome shotgun (WGS) entry which is preliminary data.</text>
</comment>
<feature type="non-terminal residue" evidence="1">
    <location>
        <position position="192"/>
    </location>
</feature>
<keyword evidence="2" id="KW-1185">Reference proteome</keyword>
<name>A0A5A7QCW1_STRAF</name>
<dbReference type="AlphaFoldDB" id="A0A5A7QCW1"/>
<evidence type="ECO:0000313" key="1">
    <source>
        <dbReference type="EMBL" id="GER42838.1"/>
    </source>
</evidence>
<reference evidence="2" key="1">
    <citation type="journal article" date="2019" name="Curr. Biol.">
        <title>Genome Sequence of Striga asiatica Provides Insight into the Evolution of Plant Parasitism.</title>
        <authorList>
            <person name="Yoshida S."/>
            <person name="Kim S."/>
            <person name="Wafula E.K."/>
            <person name="Tanskanen J."/>
            <person name="Kim Y.M."/>
            <person name="Honaas L."/>
            <person name="Yang Z."/>
            <person name="Spallek T."/>
            <person name="Conn C.E."/>
            <person name="Ichihashi Y."/>
            <person name="Cheong K."/>
            <person name="Cui S."/>
            <person name="Der J.P."/>
            <person name="Gundlach H."/>
            <person name="Jiao Y."/>
            <person name="Hori C."/>
            <person name="Ishida J.K."/>
            <person name="Kasahara H."/>
            <person name="Kiba T."/>
            <person name="Kim M.S."/>
            <person name="Koo N."/>
            <person name="Laohavisit A."/>
            <person name="Lee Y.H."/>
            <person name="Lumba S."/>
            <person name="McCourt P."/>
            <person name="Mortimer J.C."/>
            <person name="Mutuku J.M."/>
            <person name="Nomura T."/>
            <person name="Sasaki-Sekimoto Y."/>
            <person name="Seto Y."/>
            <person name="Wang Y."/>
            <person name="Wakatake T."/>
            <person name="Sakakibara H."/>
            <person name="Demura T."/>
            <person name="Yamaguchi S."/>
            <person name="Yoneyama K."/>
            <person name="Manabe R.I."/>
            <person name="Nelson D.C."/>
            <person name="Schulman A.H."/>
            <person name="Timko M.P."/>
            <person name="dePamphilis C.W."/>
            <person name="Choi D."/>
            <person name="Shirasu K."/>
        </authorList>
    </citation>
    <scope>NUCLEOTIDE SEQUENCE [LARGE SCALE GENOMIC DNA]</scope>
    <source>
        <strain evidence="2">cv. UVA1</strain>
    </source>
</reference>
<protein>
    <submittedName>
        <fullName evidence="1">Nodal homolog 4-A</fullName>
    </submittedName>
</protein>
<gene>
    <name evidence="1" type="ORF">STAS_19651</name>
</gene>
<feature type="non-terminal residue" evidence="1">
    <location>
        <position position="1"/>
    </location>
</feature>
<accession>A0A5A7QCW1</accession>
<proteinExistence type="predicted"/>
<dbReference type="Proteomes" id="UP000325081">
    <property type="component" value="Unassembled WGS sequence"/>
</dbReference>
<evidence type="ECO:0000313" key="2">
    <source>
        <dbReference type="Proteomes" id="UP000325081"/>
    </source>
</evidence>
<sequence length="192" mass="21146">NASTESSAFLRYPAKSTSAVKYHISKLQSITAEAADSFTNPQRLRNAWHENPVHACGHAPAHIYTSWATTTNHHEALSTRAPPAIPHPSLSIRSQLSATWMTSAAAEIQAMAIILLWACRNFEMGKFRADHPPRKLGRGPRDVFVLAQYQQNGLCENVDEGEEEAGGEEDDPRSLHINAQHLHLPSAVRLPA</sequence>